<feature type="compositionally biased region" description="Basic and acidic residues" evidence="6">
    <location>
        <begin position="332"/>
        <end position="342"/>
    </location>
</feature>
<evidence type="ECO:0000256" key="6">
    <source>
        <dbReference type="SAM" id="MobiDB-lite"/>
    </source>
</evidence>
<evidence type="ECO:0000256" key="5">
    <source>
        <dbReference type="PROSITE-ProRule" id="PRU00176"/>
    </source>
</evidence>
<dbReference type="PANTHER" id="PTHR13112:SF0">
    <property type="entry name" value="FI21285P1"/>
    <property type="match status" value="1"/>
</dbReference>
<dbReference type="OrthoDB" id="18087at2759"/>
<comment type="similarity">
    <text evidence="2">Belongs to the RENT3 family.</text>
</comment>
<reference evidence="8 9" key="1">
    <citation type="submission" date="2016-09" db="EMBL/GenBank/DDBJ databases">
        <authorList>
            <person name="Capua I."/>
            <person name="De Benedictis P."/>
            <person name="Joannis T."/>
            <person name="Lombin L.H."/>
            <person name="Cattoli G."/>
        </authorList>
    </citation>
    <scope>NUCLEOTIDE SEQUENCE [LARGE SCALE GENOMIC DNA]</scope>
    <source>
        <strain evidence="8 9">IMI 309357</strain>
    </source>
</reference>
<dbReference type="GO" id="GO:0045727">
    <property type="term" value="P:positive regulation of translation"/>
    <property type="evidence" value="ECO:0007669"/>
    <property type="project" value="TreeGrafter"/>
</dbReference>
<feature type="region of interest" description="Disordered" evidence="6">
    <location>
        <begin position="177"/>
        <end position="489"/>
    </location>
</feature>
<evidence type="ECO:0000256" key="3">
    <source>
        <dbReference type="ARBA" id="ARBA00023161"/>
    </source>
</evidence>
<comment type="caution">
    <text evidence="8">The sequence shown here is derived from an EMBL/GenBank/DDBJ whole genome shotgun (WGS) entry which is preliminary data.</text>
</comment>
<feature type="compositionally biased region" description="Polar residues" evidence="6">
    <location>
        <begin position="25"/>
        <end position="41"/>
    </location>
</feature>
<feature type="compositionally biased region" description="Basic and acidic residues" evidence="6">
    <location>
        <begin position="247"/>
        <end position="269"/>
    </location>
</feature>
<gene>
    <name evidence="8" type="ORF">CORC01_14163</name>
</gene>
<dbReference type="CDD" id="cd12455">
    <property type="entry name" value="RRM_like_Smg4_UPF3"/>
    <property type="match status" value="1"/>
</dbReference>
<evidence type="ECO:0000256" key="1">
    <source>
        <dbReference type="ARBA" id="ARBA00004123"/>
    </source>
</evidence>
<comment type="subcellular location">
    <subcellularLocation>
        <location evidence="1">Nucleus</location>
    </subcellularLocation>
</comment>
<feature type="compositionally biased region" description="Basic and acidic residues" evidence="6">
    <location>
        <begin position="432"/>
        <end position="450"/>
    </location>
</feature>
<dbReference type="GO" id="GO:0000184">
    <property type="term" value="P:nuclear-transcribed mRNA catabolic process, nonsense-mediated decay"/>
    <property type="evidence" value="ECO:0007669"/>
    <property type="project" value="UniProtKB-KW"/>
</dbReference>
<dbReference type="Pfam" id="PF03467">
    <property type="entry name" value="Smg4_UPF3"/>
    <property type="match status" value="1"/>
</dbReference>
<feature type="compositionally biased region" description="Low complexity" evidence="6">
    <location>
        <begin position="274"/>
        <end position="299"/>
    </location>
</feature>
<feature type="compositionally biased region" description="Basic and acidic residues" evidence="6">
    <location>
        <begin position="210"/>
        <end position="223"/>
    </location>
</feature>
<organism evidence="8 9">
    <name type="scientific">Colletotrichum orchidophilum</name>
    <dbReference type="NCBI Taxonomy" id="1209926"/>
    <lineage>
        <taxon>Eukaryota</taxon>
        <taxon>Fungi</taxon>
        <taxon>Dikarya</taxon>
        <taxon>Ascomycota</taxon>
        <taxon>Pezizomycotina</taxon>
        <taxon>Sordariomycetes</taxon>
        <taxon>Hypocreomycetidae</taxon>
        <taxon>Glomerellales</taxon>
        <taxon>Glomerellaceae</taxon>
        <taxon>Colletotrichum</taxon>
    </lineage>
</organism>
<dbReference type="GO" id="GO:0005737">
    <property type="term" value="C:cytoplasm"/>
    <property type="evidence" value="ECO:0007669"/>
    <property type="project" value="TreeGrafter"/>
</dbReference>
<feature type="compositionally biased region" description="Basic residues" evidence="6">
    <location>
        <begin position="615"/>
        <end position="624"/>
    </location>
</feature>
<dbReference type="Proteomes" id="UP000176998">
    <property type="component" value="Unassembled WGS sequence"/>
</dbReference>
<sequence length="655" mass="68140">MVVRATMATSSAQGSSRKVNGVLPVSSQQATTDAPKSNKSRTPVEGDKVIIRRLPPGMTEQELWNNLGDEWKAGNGLVSWHNFESGKISHDPAKPSRPGRVYLHVLKRESLNTLSNLIQAKSWEDAKMTSNSASLIGPPVLEFAIYNKVPSSKKRTDPRQGTIDQDPEFMAFLQSLTNPEMDKDNENNESKDTEETKPETKVTTTPLIEFLKEKKANKQKEAAAAKSAKQARQDSSTKGKSSASTAEDSKKGKKDSKGEKSTDKPKETVKILTKKATADAVKAAEAVASQITQASSSSQDQPKSRRAGIAAAARILQRDLGISPGSAHRRARLDAAKAEADAKGTSSKESSQPAVEPPAAAPTPATAPAPVSSVTSQASERNAAPTAPKSSRSRRGGGGKNASANETKGKSTEASGSSNAPAPAKAPVILLKKKDEEKNKEKPTKADKEASGSNPQPAAPPANAKANAPTGPKASGKGSNAKKSSPAVTAGVTRGFVKHANPSQGVTEALLKQAMEVFGTVTFVEIDKRKGFAYVDFSDHDGLVKAVVASPIQVAQGTVQVLERKEKKAAASNSNPNANNSNSSTANAAAASSSSAAPFTTASNNNATPSEKPEHHKRTRRGRGGGKAAAAGASGSNSGNKDAARESAASAAGTG</sequence>
<name>A0A1G4AMY6_9PEZI</name>
<keyword evidence="3" id="KW-0866">Nonsense-mediated mRNA decay</keyword>
<keyword evidence="4" id="KW-0539">Nucleus</keyword>
<evidence type="ECO:0000256" key="2">
    <source>
        <dbReference type="ARBA" id="ARBA00005991"/>
    </source>
</evidence>
<dbReference type="AlphaFoldDB" id="A0A1G4AMY6"/>
<protein>
    <submittedName>
        <fullName evidence="8">Smg-4/UPF3 family protein</fullName>
    </submittedName>
</protein>
<dbReference type="InterPro" id="IPR039722">
    <property type="entry name" value="Upf3"/>
</dbReference>
<dbReference type="GO" id="GO:0005730">
    <property type="term" value="C:nucleolus"/>
    <property type="evidence" value="ECO:0007669"/>
    <property type="project" value="TreeGrafter"/>
</dbReference>
<accession>A0A1G4AMY6</accession>
<dbReference type="PROSITE" id="PS50102">
    <property type="entry name" value="RRM"/>
    <property type="match status" value="1"/>
</dbReference>
<dbReference type="InterPro" id="IPR000504">
    <property type="entry name" value="RRM_dom"/>
</dbReference>
<dbReference type="InterPro" id="IPR012677">
    <property type="entry name" value="Nucleotide-bd_a/b_plait_sf"/>
</dbReference>
<dbReference type="Pfam" id="PF00076">
    <property type="entry name" value="RRM_1"/>
    <property type="match status" value="1"/>
</dbReference>
<dbReference type="RefSeq" id="XP_022467716.1">
    <property type="nucleotide sequence ID" value="XM_022625774.1"/>
</dbReference>
<feature type="compositionally biased region" description="Pro residues" evidence="6">
    <location>
        <begin position="355"/>
        <end position="367"/>
    </location>
</feature>
<dbReference type="Gene3D" id="3.30.70.330">
    <property type="match status" value="2"/>
</dbReference>
<feature type="compositionally biased region" description="Low complexity" evidence="6">
    <location>
        <begin position="451"/>
        <end position="487"/>
    </location>
</feature>
<dbReference type="SMART" id="SM00360">
    <property type="entry name" value="RRM"/>
    <property type="match status" value="1"/>
</dbReference>
<feature type="region of interest" description="Disordered" evidence="6">
    <location>
        <begin position="565"/>
        <end position="655"/>
    </location>
</feature>
<feature type="compositionally biased region" description="Polar residues" evidence="6">
    <location>
        <begin position="7"/>
        <end position="18"/>
    </location>
</feature>
<proteinExistence type="inferred from homology"/>
<dbReference type="STRING" id="1209926.A0A1G4AMY6"/>
<feature type="compositionally biased region" description="Polar residues" evidence="6">
    <location>
        <begin position="402"/>
        <end position="420"/>
    </location>
</feature>
<dbReference type="InterPro" id="IPR005120">
    <property type="entry name" value="UPF3_dom"/>
</dbReference>
<evidence type="ECO:0000313" key="9">
    <source>
        <dbReference type="Proteomes" id="UP000176998"/>
    </source>
</evidence>
<feature type="domain" description="RRM" evidence="7">
    <location>
        <begin position="493"/>
        <end position="559"/>
    </location>
</feature>
<feature type="region of interest" description="Disordered" evidence="6">
    <location>
        <begin position="1"/>
        <end position="44"/>
    </location>
</feature>
<evidence type="ECO:0000313" key="8">
    <source>
        <dbReference type="EMBL" id="OHE90539.1"/>
    </source>
</evidence>
<evidence type="ECO:0000256" key="4">
    <source>
        <dbReference type="ARBA" id="ARBA00023242"/>
    </source>
</evidence>
<keyword evidence="9" id="KW-1185">Reference proteome</keyword>
<feature type="compositionally biased region" description="Low complexity" evidence="6">
    <location>
        <begin position="628"/>
        <end position="655"/>
    </location>
</feature>
<feature type="compositionally biased region" description="Basic and acidic residues" evidence="6">
    <location>
        <begin position="180"/>
        <end position="200"/>
    </location>
</feature>
<evidence type="ECO:0000259" key="7">
    <source>
        <dbReference type="PROSITE" id="PS50102"/>
    </source>
</evidence>
<keyword evidence="5" id="KW-0694">RNA-binding</keyword>
<dbReference type="CDD" id="cd00590">
    <property type="entry name" value="RRM_SF"/>
    <property type="match status" value="1"/>
</dbReference>
<dbReference type="PANTHER" id="PTHR13112">
    <property type="entry name" value="UPF3 REGULATOR OF NONSENSE TRANSCRIPTS-LIKE PROTEIN"/>
    <property type="match status" value="1"/>
</dbReference>
<dbReference type="EMBL" id="MJBS01000246">
    <property type="protein sequence ID" value="OHE90539.1"/>
    <property type="molecule type" value="Genomic_DNA"/>
</dbReference>
<dbReference type="SUPFAM" id="SSF54928">
    <property type="entry name" value="RNA-binding domain, RBD"/>
    <property type="match status" value="2"/>
</dbReference>
<dbReference type="GeneID" id="34567284"/>
<dbReference type="InterPro" id="IPR035979">
    <property type="entry name" value="RBD_domain_sf"/>
</dbReference>
<dbReference type="GO" id="GO:0003729">
    <property type="term" value="F:mRNA binding"/>
    <property type="evidence" value="ECO:0007669"/>
    <property type="project" value="TreeGrafter"/>
</dbReference>
<feature type="compositionally biased region" description="Low complexity" evidence="6">
    <location>
        <begin position="570"/>
        <end position="610"/>
    </location>
</feature>